<evidence type="ECO:0000313" key="7">
    <source>
        <dbReference type="Proteomes" id="UP000063234"/>
    </source>
</evidence>
<organism evidence="6 7">
    <name type="scientific">Thermosulfidibacter takaii (strain DSM 17441 / JCM 13301 / NBRC 103674 / ABI70S6)</name>
    <dbReference type="NCBI Taxonomy" id="1298851"/>
    <lineage>
        <taxon>Bacteria</taxon>
        <taxon>Pseudomonadati</taxon>
        <taxon>Thermosulfidibacterota</taxon>
        <taxon>Thermosulfidibacteria</taxon>
        <taxon>Thermosulfidibacterales</taxon>
        <taxon>Thermosulfidibacteraceae</taxon>
    </lineage>
</organism>
<reference evidence="7" key="1">
    <citation type="journal article" date="2018" name="Science">
        <title>A primordial and reversible TCA cycle in a facultatively chemolithoautotrophic thermophile.</title>
        <authorList>
            <person name="Nunoura T."/>
            <person name="Chikaraishi Y."/>
            <person name="Izaki R."/>
            <person name="Suwa T."/>
            <person name="Sato T."/>
            <person name="Harada T."/>
            <person name="Mori K."/>
            <person name="Kato Y."/>
            <person name="Miyazaki M."/>
            <person name="Shimamura S."/>
            <person name="Yanagawa K."/>
            <person name="Shuto A."/>
            <person name="Ohkouchi N."/>
            <person name="Fujita N."/>
            <person name="Takaki Y."/>
            <person name="Atomi H."/>
            <person name="Takai K."/>
        </authorList>
    </citation>
    <scope>NUCLEOTIDE SEQUENCE [LARGE SCALE GENOMIC DNA]</scope>
    <source>
        <strain evidence="7">DSM 17441 / JCM 13301 / NBRC 103674 / ABI70S6</strain>
    </source>
</reference>
<keyword evidence="2" id="KW-0732">Signal</keyword>
<dbReference type="PANTHER" id="PTHR35038">
    <property type="entry name" value="DISSIMILATORY SULFITE REDUCTASE SIRA"/>
    <property type="match status" value="1"/>
</dbReference>
<dbReference type="InterPro" id="IPR009056">
    <property type="entry name" value="Cyt_c-like_dom"/>
</dbReference>
<keyword evidence="3 4" id="KW-0408">Iron</keyword>
<dbReference type="InterPro" id="IPR029467">
    <property type="entry name" value="Cyt_c7-like"/>
</dbReference>
<dbReference type="Gene3D" id="1.10.780.10">
    <property type="entry name" value="Hydroxylamine Oxidoreductase, Chain A, domain 1"/>
    <property type="match status" value="1"/>
</dbReference>
<dbReference type="PROSITE" id="PS51007">
    <property type="entry name" value="CYTC"/>
    <property type="match status" value="1"/>
</dbReference>
<dbReference type="Pfam" id="PF13447">
    <property type="entry name" value="Multi-haem_cyto"/>
    <property type="match status" value="1"/>
</dbReference>
<sequence>MRGKFFNFWVIFVIVFSFFLYPQTSKSSMTRESKKCVSCHKKVTRFIVLEWQRSKHYKNNVGCYECHGTNKSNPAAYRHMGFIISTLVTPKQCARCHPGIVEEYQNSIHAKSGLIAQGASAIGGGSYWNIAASVLGWVPWNFEKGLVKEVGQVVTYGKRPIIFKGKVIVDMYWKDLAKDPAQAWGTWPVGCDKPDKSIKDVIQIFADWGCLWCHGSTVKIRKKTPTSVKFYAQTYPTGGAGRVNPDGSFGNCAACHPAHSFDLAVARSPSTCGRCHESEDHPNFEGYQKCMHGAIYYSTKYKYNYEKAYAKPGEDYFAPTCANCHMGAVYKGDKMIYPPTHDVASICMWKFGAWKVTFIRKKGMFHPAVKKVWLKIDPNYGVRFVKKGTPGAKEVDITYPSDGLENRKRAMAMCNQCHSKQWVGNFFLSADSVIYMLNHIRDMAFQIGDELKKAGVFTPLDQITIRNLGAMAVRPTMIMMYHTAPGYIWWEGIMRVSQEFAEWVEGSVAPRLGAEKAAKYISWIKEYEKRLEALKKE</sequence>
<dbReference type="EMBL" id="AP013035">
    <property type="protein sequence ID" value="BAT71757.1"/>
    <property type="molecule type" value="Genomic_DNA"/>
</dbReference>
<feature type="domain" description="Cytochrome c" evidence="5">
    <location>
        <begin position="308"/>
        <end position="528"/>
    </location>
</feature>
<evidence type="ECO:0000259" key="5">
    <source>
        <dbReference type="PROSITE" id="PS51007"/>
    </source>
</evidence>
<dbReference type="GO" id="GO:0016491">
    <property type="term" value="F:oxidoreductase activity"/>
    <property type="evidence" value="ECO:0007669"/>
    <property type="project" value="TreeGrafter"/>
</dbReference>
<dbReference type="Pfam" id="PF14522">
    <property type="entry name" value="Cytochrome_C7"/>
    <property type="match status" value="1"/>
</dbReference>
<keyword evidence="7" id="KW-1185">Reference proteome</keyword>
<dbReference type="OrthoDB" id="9814800at2"/>
<dbReference type="RefSeq" id="WP_068549755.1">
    <property type="nucleotide sequence ID" value="NZ_AP013035.1"/>
</dbReference>
<evidence type="ECO:0000256" key="4">
    <source>
        <dbReference type="PROSITE-ProRule" id="PRU00433"/>
    </source>
</evidence>
<dbReference type="AlphaFoldDB" id="A0A0S3QTU4"/>
<dbReference type="STRING" id="1298851.TST_0959"/>
<dbReference type="GO" id="GO:0009055">
    <property type="term" value="F:electron transfer activity"/>
    <property type="evidence" value="ECO:0007669"/>
    <property type="project" value="InterPro"/>
</dbReference>
<dbReference type="GO" id="GO:0046872">
    <property type="term" value="F:metal ion binding"/>
    <property type="evidence" value="ECO:0007669"/>
    <property type="project" value="UniProtKB-KW"/>
</dbReference>
<evidence type="ECO:0000256" key="1">
    <source>
        <dbReference type="ARBA" id="ARBA00022723"/>
    </source>
</evidence>
<keyword evidence="1 4" id="KW-0479">Metal-binding</keyword>
<dbReference type="SUPFAM" id="SSF48695">
    <property type="entry name" value="Multiheme cytochromes"/>
    <property type="match status" value="1"/>
</dbReference>
<dbReference type="KEGG" id="ttk:TST_0959"/>
<keyword evidence="4" id="KW-0349">Heme</keyword>
<dbReference type="Gene3D" id="1.20.850.10">
    <property type="entry name" value="Hydroxylamine Oxidoreductase, Chain A, domain 2"/>
    <property type="match status" value="1"/>
</dbReference>
<proteinExistence type="predicted"/>
<protein>
    <recommendedName>
        <fullName evidence="5">Cytochrome c domain-containing protein</fullName>
    </recommendedName>
</protein>
<dbReference type="Proteomes" id="UP000063234">
    <property type="component" value="Chromosome"/>
</dbReference>
<evidence type="ECO:0000256" key="2">
    <source>
        <dbReference type="ARBA" id="ARBA00022729"/>
    </source>
</evidence>
<dbReference type="PANTHER" id="PTHR35038:SF8">
    <property type="entry name" value="C-TYPE POLYHEME CYTOCHROME OMCC"/>
    <property type="match status" value="1"/>
</dbReference>
<evidence type="ECO:0000313" key="6">
    <source>
        <dbReference type="EMBL" id="BAT71757.1"/>
    </source>
</evidence>
<gene>
    <name evidence="6" type="ORF">TST_0959</name>
</gene>
<accession>A0A0S3QTU4</accession>
<dbReference type="GO" id="GO:0020037">
    <property type="term" value="F:heme binding"/>
    <property type="evidence" value="ECO:0007669"/>
    <property type="project" value="InterPro"/>
</dbReference>
<name>A0A0S3QTU4_THET7</name>
<dbReference type="InterPro" id="IPR051829">
    <property type="entry name" value="Multiheme_Cytochr_ET"/>
</dbReference>
<evidence type="ECO:0000256" key="3">
    <source>
        <dbReference type="ARBA" id="ARBA00023004"/>
    </source>
</evidence>
<dbReference type="InterPro" id="IPR036280">
    <property type="entry name" value="Multihaem_cyt_sf"/>
</dbReference>